<dbReference type="Proteomes" id="UP000305067">
    <property type="component" value="Unassembled WGS sequence"/>
</dbReference>
<proteinExistence type="predicted"/>
<sequence>MHFSVAALHDFLHTHDSWSFDTLKDLDIATLVLVTDEDVSSSREFCPLLGTLTLTNAAFSSPDSYFAAVQARLFTSMSDIVANWVGGETVKVEENGCIGSKGLVHSIKVTLCEAPKLAASQFPIGFPPCIAHVCSHIRVLDWTAPAEKAE</sequence>
<organism evidence="1 2">
    <name type="scientific">Pterulicium gracile</name>
    <dbReference type="NCBI Taxonomy" id="1884261"/>
    <lineage>
        <taxon>Eukaryota</taxon>
        <taxon>Fungi</taxon>
        <taxon>Dikarya</taxon>
        <taxon>Basidiomycota</taxon>
        <taxon>Agaricomycotina</taxon>
        <taxon>Agaricomycetes</taxon>
        <taxon>Agaricomycetidae</taxon>
        <taxon>Agaricales</taxon>
        <taxon>Pleurotineae</taxon>
        <taxon>Pterulaceae</taxon>
        <taxon>Pterulicium</taxon>
    </lineage>
</organism>
<evidence type="ECO:0000313" key="1">
    <source>
        <dbReference type="EMBL" id="TFK99527.1"/>
    </source>
</evidence>
<dbReference type="AlphaFoldDB" id="A0A5C3QEB9"/>
<keyword evidence="2" id="KW-1185">Reference proteome</keyword>
<protein>
    <submittedName>
        <fullName evidence="1">Uncharacterized protein</fullName>
    </submittedName>
</protein>
<dbReference type="EMBL" id="ML178833">
    <property type="protein sequence ID" value="TFK99527.1"/>
    <property type="molecule type" value="Genomic_DNA"/>
</dbReference>
<evidence type="ECO:0000313" key="2">
    <source>
        <dbReference type="Proteomes" id="UP000305067"/>
    </source>
</evidence>
<gene>
    <name evidence="1" type="ORF">BDV98DRAFT_171443</name>
</gene>
<name>A0A5C3QEB9_9AGAR</name>
<accession>A0A5C3QEB9</accession>
<reference evidence="1 2" key="1">
    <citation type="journal article" date="2019" name="Nat. Ecol. Evol.">
        <title>Megaphylogeny resolves global patterns of mushroom evolution.</title>
        <authorList>
            <person name="Varga T."/>
            <person name="Krizsan K."/>
            <person name="Foldi C."/>
            <person name="Dima B."/>
            <person name="Sanchez-Garcia M."/>
            <person name="Sanchez-Ramirez S."/>
            <person name="Szollosi G.J."/>
            <person name="Szarkandi J.G."/>
            <person name="Papp V."/>
            <person name="Albert L."/>
            <person name="Andreopoulos W."/>
            <person name="Angelini C."/>
            <person name="Antonin V."/>
            <person name="Barry K.W."/>
            <person name="Bougher N.L."/>
            <person name="Buchanan P."/>
            <person name="Buyck B."/>
            <person name="Bense V."/>
            <person name="Catcheside P."/>
            <person name="Chovatia M."/>
            <person name="Cooper J."/>
            <person name="Damon W."/>
            <person name="Desjardin D."/>
            <person name="Finy P."/>
            <person name="Geml J."/>
            <person name="Haridas S."/>
            <person name="Hughes K."/>
            <person name="Justo A."/>
            <person name="Karasinski D."/>
            <person name="Kautmanova I."/>
            <person name="Kiss B."/>
            <person name="Kocsube S."/>
            <person name="Kotiranta H."/>
            <person name="LaButti K.M."/>
            <person name="Lechner B.E."/>
            <person name="Liimatainen K."/>
            <person name="Lipzen A."/>
            <person name="Lukacs Z."/>
            <person name="Mihaltcheva S."/>
            <person name="Morgado L.N."/>
            <person name="Niskanen T."/>
            <person name="Noordeloos M.E."/>
            <person name="Ohm R.A."/>
            <person name="Ortiz-Santana B."/>
            <person name="Ovrebo C."/>
            <person name="Racz N."/>
            <person name="Riley R."/>
            <person name="Savchenko A."/>
            <person name="Shiryaev A."/>
            <person name="Soop K."/>
            <person name="Spirin V."/>
            <person name="Szebenyi C."/>
            <person name="Tomsovsky M."/>
            <person name="Tulloss R.E."/>
            <person name="Uehling J."/>
            <person name="Grigoriev I.V."/>
            <person name="Vagvolgyi C."/>
            <person name="Papp T."/>
            <person name="Martin F.M."/>
            <person name="Miettinen O."/>
            <person name="Hibbett D.S."/>
            <person name="Nagy L.G."/>
        </authorList>
    </citation>
    <scope>NUCLEOTIDE SEQUENCE [LARGE SCALE GENOMIC DNA]</scope>
    <source>
        <strain evidence="1 2">CBS 309.79</strain>
    </source>
</reference>